<dbReference type="GO" id="GO:0016887">
    <property type="term" value="F:ATP hydrolysis activity"/>
    <property type="evidence" value="ECO:0007669"/>
    <property type="project" value="InterPro"/>
</dbReference>
<name>A0A8J7MBI3_9BACT</name>
<dbReference type="PANTHER" id="PTHR42759">
    <property type="entry name" value="MOXR FAMILY PROTEIN"/>
    <property type="match status" value="1"/>
</dbReference>
<evidence type="ECO:0000256" key="3">
    <source>
        <dbReference type="ARBA" id="ARBA00061607"/>
    </source>
</evidence>
<keyword evidence="7" id="KW-1185">Reference proteome</keyword>
<evidence type="ECO:0000259" key="5">
    <source>
        <dbReference type="Pfam" id="PF17863"/>
    </source>
</evidence>
<proteinExistence type="inferred from homology"/>
<evidence type="ECO:0000256" key="1">
    <source>
        <dbReference type="ARBA" id="ARBA00022741"/>
    </source>
</evidence>
<dbReference type="SUPFAM" id="SSF52540">
    <property type="entry name" value="P-loop containing nucleoside triphosphate hydrolases"/>
    <property type="match status" value="1"/>
</dbReference>
<comment type="similarity">
    <text evidence="3">Belongs to the MoxR family.</text>
</comment>
<comment type="caution">
    <text evidence="6">The sequence shown here is derived from an EMBL/GenBank/DDBJ whole genome shotgun (WGS) entry which is preliminary data.</text>
</comment>
<dbReference type="RefSeq" id="WP_200310023.1">
    <property type="nucleotide sequence ID" value="NZ_JAENIM010000009.1"/>
</dbReference>
<dbReference type="Pfam" id="PF17863">
    <property type="entry name" value="AAA_lid_2"/>
    <property type="match status" value="1"/>
</dbReference>
<sequence length="328" mass="36180">MSEDIRAEEQWSEIQDSVKKIRQQTGRVIVGQNDVVEELMVSLLCRGHCLLTGVPGLAKTLLVSTLGKVLGLKFQRIQFTPDLMPTDIVGSEILQTSSDGARNFEYVPGPIFANLILADEINRTPPKTQAALLEAMQEKQVTVAGKTRQLSEPFIVFATQNPIEHEGTYPLPEAQLDRFFYNIKIDYPSMADEEEIIRRTTGHHCDEAEAILDADGVNKLQDATLDIQLPDSVVKYILQTVHGSRPHTAGANEFVNQYVEYGAGPRASQCLARAARALALLRGESAASIDEVKAVALPVLRHRIIPNYNASGEGILVETIIEKLLNQN</sequence>
<dbReference type="EMBL" id="JAENIM010000009">
    <property type="protein sequence ID" value="MBK1789951.1"/>
    <property type="molecule type" value="Genomic_DNA"/>
</dbReference>
<dbReference type="Pfam" id="PF07726">
    <property type="entry name" value="AAA_3"/>
    <property type="match status" value="1"/>
</dbReference>
<reference evidence="6" key="1">
    <citation type="submission" date="2021-01" db="EMBL/GenBank/DDBJ databases">
        <title>Modified the classification status of verrucomicrobia.</title>
        <authorList>
            <person name="Feng X."/>
        </authorList>
    </citation>
    <scope>NUCLEOTIDE SEQUENCE</scope>
    <source>
        <strain evidence="6">_KCTC 22039</strain>
    </source>
</reference>
<gene>
    <name evidence="6" type="ORF">JIN82_02145</name>
</gene>
<dbReference type="FunFam" id="3.40.50.300:FF:000640">
    <property type="entry name" value="MoxR family ATPase"/>
    <property type="match status" value="1"/>
</dbReference>
<evidence type="ECO:0000259" key="4">
    <source>
        <dbReference type="Pfam" id="PF07726"/>
    </source>
</evidence>
<dbReference type="InterPro" id="IPR011703">
    <property type="entry name" value="ATPase_AAA-3"/>
</dbReference>
<evidence type="ECO:0000313" key="7">
    <source>
        <dbReference type="Proteomes" id="UP000624703"/>
    </source>
</evidence>
<dbReference type="CDD" id="cd00009">
    <property type="entry name" value="AAA"/>
    <property type="match status" value="1"/>
</dbReference>
<keyword evidence="2" id="KW-0067">ATP-binding</keyword>
<dbReference type="Proteomes" id="UP000624703">
    <property type="component" value="Unassembled WGS sequence"/>
</dbReference>
<protein>
    <submittedName>
        <fullName evidence="6">AAA family ATPase</fullName>
    </submittedName>
</protein>
<evidence type="ECO:0000256" key="2">
    <source>
        <dbReference type="ARBA" id="ARBA00022840"/>
    </source>
</evidence>
<dbReference type="GO" id="GO:0005524">
    <property type="term" value="F:ATP binding"/>
    <property type="evidence" value="ECO:0007669"/>
    <property type="project" value="UniProtKB-KW"/>
</dbReference>
<dbReference type="PANTHER" id="PTHR42759:SF1">
    <property type="entry name" value="MAGNESIUM-CHELATASE SUBUNIT CHLD"/>
    <property type="match status" value="1"/>
</dbReference>
<dbReference type="AlphaFoldDB" id="A0A8J7MBI3"/>
<accession>A0A8J7MBI3</accession>
<dbReference type="Gene3D" id="3.40.50.300">
    <property type="entry name" value="P-loop containing nucleotide triphosphate hydrolases"/>
    <property type="match status" value="1"/>
</dbReference>
<evidence type="ECO:0000313" key="6">
    <source>
        <dbReference type="EMBL" id="MBK1789951.1"/>
    </source>
</evidence>
<dbReference type="InterPro" id="IPR027417">
    <property type="entry name" value="P-loop_NTPase"/>
</dbReference>
<feature type="domain" description="ATPase AAA-3" evidence="4">
    <location>
        <begin position="48"/>
        <end position="180"/>
    </location>
</feature>
<dbReference type="InterPro" id="IPR050764">
    <property type="entry name" value="CbbQ/NirQ/NorQ/GpvN"/>
</dbReference>
<feature type="domain" description="ChlI/MoxR AAA lid" evidence="5">
    <location>
        <begin position="255"/>
        <end position="323"/>
    </location>
</feature>
<keyword evidence="1" id="KW-0547">Nucleotide-binding</keyword>
<dbReference type="PIRSF" id="PIRSF002849">
    <property type="entry name" value="AAA_ATPase_chaperone_MoxR_prd"/>
    <property type="match status" value="1"/>
</dbReference>
<organism evidence="6 7">
    <name type="scientific">Persicirhabdus sediminis</name>
    <dbReference type="NCBI Taxonomy" id="454144"/>
    <lineage>
        <taxon>Bacteria</taxon>
        <taxon>Pseudomonadati</taxon>
        <taxon>Verrucomicrobiota</taxon>
        <taxon>Verrucomicrobiia</taxon>
        <taxon>Verrucomicrobiales</taxon>
        <taxon>Verrucomicrobiaceae</taxon>
        <taxon>Persicirhabdus</taxon>
    </lineage>
</organism>
<dbReference type="InterPro" id="IPR041628">
    <property type="entry name" value="ChlI/MoxR_AAA_lid"/>
</dbReference>
<dbReference type="Gene3D" id="1.10.8.80">
    <property type="entry name" value="Magnesium chelatase subunit I, C-Terminal domain"/>
    <property type="match status" value="1"/>
</dbReference>